<feature type="compositionally biased region" description="Acidic residues" evidence="1">
    <location>
        <begin position="65"/>
        <end position="74"/>
    </location>
</feature>
<accession>A0AA38RK34</accession>
<keyword evidence="3" id="KW-1185">Reference proteome</keyword>
<dbReference type="Proteomes" id="UP001174694">
    <property type="component" value="Unassembled WGS sequence"/>
</dbReference>
<feature type="compositionally biased region" description="Acidic residues" evidence="1">
    <location>
        <begin position="82"/>
        <end position="100"/>
    </location>
</feature>
<evidence type="ECO:0000313" key="3">
    <source>
        <dbReference type="Proteomes" id="UP001174694"/>
    </source>
</evidence>
<comment type="caution">
    <text evidence="2">The sequence shown here is derived from an EMBL/GenBank/DDBJ whole genome shotgun (WGS) entry which is preliminary data.</text>
</comment>
<proteinExistence type="predicted"/>
<dbReference type="AlphaFoldDB" id="A0AA38RK34"/>
<evidence type="ECO:0000256" key="1">
    <source>
        <dbReference type="SAM" id="MobiDB-lite"/>
    </source>
</evidence>
<dbReference type="EMBL" id="JANBVO010000009">
    <property type="protein sequence ID" value="KAJ9149751.1"/>
    <property type="molecule type" value="Genomic_DNA"/>
</dbReference>
<gene>
    <name evidence="2" type="ORF">NKR23_g4104</name>
</gene>
<evidence type="ECO:0000313" key="2">
    <source>
        <dbReference type="EMBL" id="KAJ9149751.1"/>
    </source>
</evidence>
<organism evidence="2 3">
    <name type="scientific">Pleurostoma richardsiae</name>
    <dbReference type="NCBI Taxonomy" id="41990"/>
    <lineage>
        <taxon>Eukaryota</taxon>
        <taxon>Fungi</taxon>
        <taxon>Dikarya</taxon>
        <taxon>Ascomycota</taxon>
        <taxon>Pezizomycotina</taxon>
        <taxon>Sordariomycetes</taxon>
        <taxon>Sordariomycetidae</taxon>
        <taxon>Calosphaeriales</taxon>
        <taxon>Pleurostomataceae</taxon>
        <taxon>Pleurostoma</taxon>
    </lineage>
</organism>
<protein>
    <submittedName>
        <fullName evidence="2">Uncharacterized protein</fullName>
    </submittedName>
</protein>
<feature type="region of interest" description="Disordered" evidence="1">
    <location>
        <begin position="65"/>
        <end position="100"/>
    </location>
</feature>
<reference evidence="2" key="1">
    <citation type="submission" date="2022-07" db="EMBL/GenBank/DDBJ databases">
        <title>Fungi with potential for degradation of polypropylene.</title>
        <authorList>
            <person name="Gostincar C."/>
        </authorList>
    </citation>
    <scope>NUCLEOTIDE SEQUENCE</scope>
    <source>
        <strain evidence="2">EXF-13308</strain>
    </source>
</reference>
<sequence>MGPMQELQGMLEAAFDTWYDALNDTVGWNDCRNLNALSMTLSNLGGLDEEVHVLFSAQVAELGLEECEDEEDGDGAERESGDSDSNEEEDETVNSDEEFEGDLADASYGCCGECKLLSSGRLQTASRCTSV</sequence>
<name>A0AA38RK34_9PEZI</name>